<dbReference type="Pfam" id="PF00152">
    <property type="entry name" value="tRNA-synt_2"/>
    <property type="match status" value="1"/>
</dbReference>
<dbReference type="GO" id="GO:0005737">
    <property type="term" value="C:cytoplasm"/>
    <property type="evidence" value="ECO:0007669"/>
    <property type="project" value="UniProtKB-SubCell"/>
</dbReference>
<dbReference type="GO" id="GO:0004815">
    <property type="term" value="F:aspartate-tRNA ligase activity"/>
    <property type="evidence" value="ECO:0007669"/>
    <property type="project" value="UniProtKB-UniRule"/>
</dbReference>
<feature type="binding site" evidence="8">
    <location>
        <begin position="533"/>
        <end position="536"/>
    </location>
    <ligand>
        <name>ATP</name>
        <dbReference type="ChEBI" id="CHEBI:30616"/>
    </ligand>
</feature>
<feature type="binding site" evidence="8">
    <location>
        <position position="171"/>
    </location>
    <ligand>
        <name>L-aspartate</name>
        <dbReference type="ChEBI" id="CHEBI:29991"/>
    </ligand>
</feature>
<evidence type="ECO:0000313" key="10">
    <source>
        <dbReference type="EMBL" id="ASK78582.1"/>
    </source>
</evidence>
<dbReference type="InterPro" id="IPR047090">
    <property type="entry name" value="AspRS_core"/>
</dbReference>
<keyword evidence="3 8" id="KW-0436">Ligase</keyword>
<feature type="domain" description="Aminoacyl-transfer RNA synthetases class-II family profile" evidence="9">
    <location>
        <begin position="141"/>
        <end position="567"/>
    </location>
</feature>
<dbReference type="SUPFAM" id="SSF50249">
    <property type="entry name" value="Nucleic acid-binding proteins"/>
    <property type="match status" value="1"/>
</dbReference>
<evidence type="ECO:0000313" key="11">
    <source>
        <dbReference type="Proteomes" id="UP000242175"/>
    </source>
</evidence>
<dbReference type="KEGG" id="pmai:CF386_05960"/>
<accession>A0A220VEJ0</accession>
<dbReference type="GO" id="GO:0005524">
    <property type="term" value="F:ATP binding"/>
    <property type="evidence" value="ECO:0007669"/>
    <property type="project" value="UniProtKB-UniRule"/>
</dbReference>
<comment type="subunit">
    <text evidence="8">Homodimer.</text>
</comment>
<dbReference type="InterPro" id="IPR029351">
    <property type="entry name" value="GAD_dom"/>
</dbReference>
<dbReference type="InterPro" id="IPR004524">
    <property type="entry name" value="Asp-tRNA-ligase_1"/>
</dbReference>
<feature type="region of interest" description="Aspartate" evidence="8">
    <location>
        <begin position="195"/>
        <end position="198"/>
    </location>
</feature>
<dbReference type="CDD" id="cd00777">
    <property type="entry name" value="AspRS_core"/>
    <property type="match status" value="1"/>
</dbReference>
<dbReference type="RefSeq" id="WP_089073490.1">
    <property type="nucleotide sequence ID" value="NZ_CBCSAM010000001.1"/>
</dbReference>
<dbReference type="PANTHER" id="PTHR22594">
    <property type="entry name" value="ASPARTYL/LYSYL-TRNA SYNTHETASE"/>
    <property type="match status" value="1"/>
</dbReference>
<dbReference type="InterPro" id="IPR045864">
    <property type="entry name" value="aa-tRNA-synth_II/BPL/LPL"/>
</dbReference>
<comment type="function">
    <text evidence="8">Catalyzes the attachment of L-aspartate to tRNA(Asp) in a two-step reaction: L-aspartate is first activated by ATP to form Asp-AMP and then transferred to the acceptor end of tRNA(Asp).</text>
</comment>
<dbReference type="SUPFAM" id="SSF55681">
    <property type="entry name" value="Class II aaRS and biotin synthetases"/>
    <property type="match status" value="1"/>
</dbReference>
<keyword evidence="11" id="KW-1185">Reference proteome</keyword>
<gene>
    <name evidence="8" type="primary">aspS</name>
    <name evidence="10" type="ORF">CF386_05960</name>
</gene>
<dbReference type="EMBL" id="CP022355">
    <property type="protein sequence ID" value="ASK78582.1"/>
    <property type="molecule type" value="Genomic_DNA"/>
</dbReference>
<dbReference type="Proteomes" id="UP000242175">
    <property type="component" value="Chromosome large"/>
</dbReference>
<evidence type="ECO:0000256" key="5">
    <source>
        <dbReference type="ARBA" id="ARBA00022840"/>
    </source>
</evidence>
<dbReference type="EC" id="6.1.1.12" evidence="8"/>
<comment type="similarity">
    <text evidence="1 8">Belongs to the class-II aminoacyl-tRNA synthetase family. Type 1 subfamily.</text>
</comment>
<sequence length="583" mass="66624">MYKQYCGRLDTSHKDQFITLNGWVQKRRDLGGLIFIDLRDREGIVQVVIDPEHIETNDDLSKIRNEFCLEIKGHVRLRPQQQINHKITTGEIEINANTLKVISSADNLPLDFNQNNSEEQRLKYRYLDLRRTEMSQKLKARSRITSIIRNFLEEHDFLDIETPVLSKSTPEGARDYLVPSRVHPGDFYALPQSPQIYKQLLMVAGFDKYYQIVKCFRDEDLRADRQPEFTQVDIETSFLTSAEIRNIAESLVRRLWTQTLDIELPQFPVYTYDYVMETYGSDKPDLRNPLKIIDFKRSLSSCSLGIIQESLSDENYVKGLCIPNGSKLSRKEIDNYIAYAKTFKSKGLIWIKLNNIKDGLNGIQSSIKKFLTDEILNNIIKACDAEDGDILFISVDKKSNVLNILGELRNKIGNDLNLIRLDEWQPLWVVDFPMFETSEDGNLQAMHHPFTSPKETSVDKILENPLELLSNSYDMVINGYEVGGGSVRIHSQEIQAAIFKLLHLDEDEQQDKFGFLLEALSYGAPAHGGIAFGLDRLVMLLVGTNNIRDVIAFPKTTSASDLMMNAPSSVDINVLKDLSITVE</sequence>
<dbReference type="PRINTS" id="PR01042">
    <property type="entry name" value="TRNASYNTHASP"/>
</dbReference>
<dbReference type="OrthoDB" id="9802326at2"/>
<dbReference type="CDD" id="cd04317">
    <property type="entry name" value="EcAspRS_like_N"/>
    <property type="match status" value="1"/>
</dbReference>
<dbReference type="InterPro" id="IPR047089">
    <property type="entry name" value="Asp-tRNA-ligase_1_N"/>
</dbReference>
<evidence type="ECO:0000256" key="2">
    <source>
        <dbReference type="ARBA" id="ARBA00022490"/>
    </source>
</evidence>
<comment type="caution">
    <text evidence="8">Lacks conserved residue(s) required for the propagation of feature annotation.</text>
</comment>
<dbReference type="AlphaFoldDB" id="A0A220VEJ0"/>
<dbReference type="InterPro" id="IPR004365">
    <property type="entry name" value="NA-bd_OB_tRNA"/>
</dbReference>
<feature type="binding site" evidence="8">
    <location>
        <position position="217"/>
    </location>
    <ligand>
        <name>L-aspartate</name>
        <dbReference type="ChEBI" id="CHEBI:29991"/>
    </ligand>
</feature>
<comment type="subcellular location">
    <subcellularLocation>
        <location evidence="8">Cytoplasm</location>
    </subcellularLocation>
</comment>
<feature type="binding site" evidence="8">
    <location>
        <position position="488"/>
    </location>
    <ligand>
        <name>L-aspartate</name>
        <dbReference type="ChEBI" id="CHEBI:29991"/>
    </ligand>
</feature>
<keyword evidence="4 8" id="KW-0547">Nucleotide-binding</keyword>
<dbReference type="InterPro" id="IPR004115">
    <property type="entry name" value="GAD-like_sf"/>
</dbReference>
<dbReference type="Gene3D" id="3.30.930.10">
    <property type="entry name" value="Bira Bifunctional Protein, Domain 2"/>
    <property type="match status" value="1"/>
</dbReference>
<protein>
    <recommendedName>
        <fullName evidence="8">Aspartate--tRNA ligase</fullName>
        <ecNumber evidence="8">6.1.1.12</ecNumber>
    </recommendedName>
    <alternativeName>
        <fullName evidence="8">Aspartyl-tRNA synthetase</fullName>
        <shortName evidence="8">AspRS</shortName>
    </alternativeName>
</protein>
<dbReference type="InterPro" id="IPR004364">
    <property type="entry name" value="Aa-tRNA-synt_II"/>
</dbReference>
<evidence type="ECO:0000256" key="4">
    <source>
        <dbReference type="ARBA" id="ARBA00022741"/>
    </source>
</evidence>
<evidence type="ECO:0000256" key="8">
    <source>
        <dbReference type="HAMAP-Rule" id="MF_00044"/>
    </source>
</evidence>
<dbReference type="Pfam" id="PF01336">
    <property type="entry name" value="tRNA_anti-codon"/>
    <property type="match status" value="1"/>
</dbReference>
<dbReference type="GO" id="GO:0003676">
    <property type="term" value="F:nucleic acid binding"/>
    <property type="evidence" value="ECO:0007669"/>
    <property type="project" value="InterPro"/>
</dbReference>
<feature type="binding site" evidence="8">
    <location>
        <position position="481"/>
    </location>
    <ligand>
        <name>ATP</name>
        <dbReference type="ChEBI" id="CHEBI:30616"/>
    </ligand>
</feature>
<name>A0A220VEJ0_9GAMM</name>
<evidence type="ECO:0000259" key="9">
    <source>
        <dbReference type="PROSITE" id="PS50862"/>
    </source>
</evidence>
<dbReference type="GO" id="GO:0006422">
    <property type="term" value="P:aspartyl-tRNA aminoacylation"/>
    <property type="evidence" value="ECO:0007669"/>
    <property type="project" value="UniProtKB-UniRule"/>
</dbReference>
<dbReference type="PANTHER" id="PTHR22594:SF5">
    <property type="entry name" value="ASPARTATE--TRNA LIGASE, MITOCHONDRIAL"/>
    <property type="match status" value="1"/>
</dbReference>
<evidence type="ECO:0000256" key="1">
    <source>
        <dbReference type="ARBA" id="ARBA00006303"/>
    </source>
</evidence>
<proteinExistence type="inferred from homology"/>
<feature type="binding site" evidence="8">
    <location>
        <begin position="217"/>
        <end position="219"/>
    </location>
    <ligand>
        <name>ATP</name>
        <dbReference type="ChEBI" id="CHEBI:30616"/>
    </ligand>
</feature>
<dbReference type="HAMAP" id="MF_00044">
    <property type="entry name" value="Asp_tRNA_synth_type1"/>
    <property type="match status" value="1"/>
</dbReference>
<keyword evidence="7 8" id="KW-0030">Aminoacyl-tRNA synthetase</keyword>
<feature type="binding site" evidence="8">
    <location>
        <position position="226"/>
    </location>
    <ligand>
        <name>ATP</name>
        <dbReference type="ChEBI" id="CHEBI:30616"/>
    </ligand>
</feature>
<keyword evidence="5 8" id="KW-0067">ATP-binding</keyword>
<dbReference type="InterPro" id="IPR006195">
    <property type="entry name" value="aa-tRNA-synth_II"/>
</dbReference>
<dbReference type="SUPFAM" id="SSF55261">
    <property type="entry name" value="GAD domain-like"/>
    <property type="match status" value="1"/>
</dbReference>
<dbReference type="NCBIfam" id="TIGR00459">
    <property type="entry name" value="aspS_bact"/>
    <property type="match status" value="1"/>
</dbReference>
<evidence type="ECO:0000256" key="7">
    <source>
        <dbReference type="ARBA" id="ARBA00023146"/>
    </source>
</evidence>
<dbReference type="NCBIfam" id="NF001750">
    <property type="entry name" value="PRK00476.1"/>
    <property type="match status" value="1"/>
</dbReference>
<dbReference type="Gene3D" id="2.40.50.140">
    <property type="entry name" value="Nucleic acid-binding proteins"/>
    <property type="match status" value="1"/>
</dbReference>
<organism evidence="10 11">
    <name type="scientific">Paraphotobacterium marinum</name>
    <dbReference type="NCBI Taxonomy" id="1755811"/>
    <lineage>
        <taxon>Bacteria</taxon>
        <taxon>Pseudomonadati</taxon>
        <taxon>Pseudomonadota</taxon>
        <taxon>Gammaproteobacteria</taxon>
        <taxon>Vibrionales</taxon>
        <taxon>Vibrionaceae</taxon>
        <taxon>Paraphotobacterium</taxon>
    </lineage>
</organism>
<dbReference type="PROSITE" id="PS50862">
    <property type="entry name" value="AA_TRNA_LIGASE_II"/>
    <property type="match status" value="1"/>
</dbReference>
<keyword evidence="2 8" id="KW-0963">Cytoplasm</keyword>
<reference evidence="10 11" key="1">
    <citation type="journal article" date="2016" name="Int. J. Syst. Evol. Microbiol.">
        <title>Paraphotobacterium marinum gen. nov., sp. nov., a member of the family Vibrionaceae, isolated from surface seawater.</title>
        <authorList>
            <person name="Huang Z."/>
            <person name="Dong C."/>
            <person name="Shao Z."/>
        </authorList>
    </citation>
    <scope>NUCLEOTIDE SEQUENCE [LARGE SCALE GENOMIC DNA]</scope>
    <source>
        <strain evidence="10 11">NSCS20N07D</strain>
    </source>
</reference>
<dbReference type="InterPro" id="IPR012340">
    <property type="entry name" value="NA-bd_OB-fold"/>
</dbReference>
<comment type="catalytic activity">
    <reaction evidence="8">
        <text>tRNA(Asp) + L-aspartate + ATP = L-aspartyl-tRNA(Asp) + AMP + diphosphate</text>
        <dbReference type="Rhea" id="RHEA:19649"/>
        <dbReference type="Rhea" id="RHEA-COMP:9660"/>
        <dbReference type="Rhea" id="RHEA-COMP:9678"/>
        <dbReference type="ChEBI" id="CHEBI:29991"/>
        <dbReference type="ChEBI" id="CHEBI:30616"/>
        <dbReference type="ChEBI" id="CHEBI:33019"/>
        <dbReference type="ChEBI" id="CHEBI:78442"/>
        <dbReference type="ChEBI" id="CHEBI:78516"/>
        <dbReference type="ChEBI" id="CHEBI:456215"/>
        <dbReference type="EC" id="6.1.1.12"/>
    </reaction>
</comment>
<evidence type="ECO:0000256" key="6">
    <source>
        <dbReference type="ARBA" id="ARBA00022917"/>
    </source>
</evidence>
<evidence type="ECO:0000256" key="3">
    <source>
        <dbReference type="ARBA" id="ARBA00022598"/>
    </source>
</evidence>
<keyword evidence="6 8" id="KW-0648">Protein biosynthesis</keyword>
<dbReference type="Pfam" id="PF02938">
    <property type="entry name" value="GAD"/>
    <property type="match status" value="1"/>
</dbReference>
<feature type="binding site" evidence="8">
    <location>
        <position position="447"/>
    </location>
    <ligand>
        <name>L-aspartate</name>
        <dbReference type="ChEBI" id="CHEBI:29991"/>
    </ligand>
</feature>
<dbReference type="Gene3D" id="3.30.1360.30">
    <property type="entry name" value="GAD-like domain"/>
    <property type="match status" value="1"/>
</dbReference>
<dbReference type="InterPro" id="IPR002312">
    <property type="entry name" value="Asp/Asn-tRNA-synth_IIb"/>
</dbReference>